<feature type="region of interest" description="Disordered" evidence="3">
    <location>
        <begin position="961"/>
        <end position="992"/>
    </location>
</feature>
<keyword evidence="7" id="KW-0547">Nucleotide-binding</keyword>
<sequence>MSSVFFDRERIAEWLGDRAVAKARSVGPVTHVRWQGATLSGDVQGTQPLPYRTRVRFRTDGGSPWAQSDCSCPVGRDCKHVAALLLAELDYHDEMDHITQVDPDQDHAPDDGTSPSSLPPKPLTNLTRPSGVRPEVVSWLERFRARAEAAGTVAQKAGAVRHQTLAYRLNWSDFHMRHEVVLYRARCNLDGVVVAIDEPWDNVEAALLKQPKFVSDEDLSILRGLWLGRSREDFGQFILRGTNGAEMLQKLISTGRLFFDFEPAPGRAEPAPLARAADRPGRIEWEPLADQRLRPVLRTEPRASMVLPTEPVWYVDGAANEAGIVQSSLPFQQLPDYLAMPPISLAEAPLVASVLREIAPGLPLPPTHDASAIRVIDVEPVPVLTLNSHALPSAAKGERRKTETVELAGVSFDYDGVSINVDSSVTLVPMPGGDVIHIRRRYDAEKKRLLELRKTGLQKVPTSRVYASRLLPDTMLGLPDTDAWSAFVNDAVPELVSQGWRVTMAPEFRYNVIEIDAIDGTAHQAGDGWFDLEMGIRIGERNVRLEPLLADLFRRDRRWLSGALESIADSEPIELKTEENKRLRLRADRLKPVVRVLVDLFDSLGGTLAEGAPLRVPSVDAGRLDALNETGRWQFRGDDSIRQLARRLQAGPGLREVPVPRGLKAELRAYQHQGLNWMQFLREQDLAGVLADDMGLGKTVQTLAHILAEKEAGRLKRPALIVVPTTLVHNWREEARRFAPELKVLVLNGPQRKERFEQIGEHELILTTYALLWRDQKVLAEHEYHLLILDEAQYVKNASTKAAQAIRGLRARHRLCLTGTPLENHLGELWSQFDFLLPGFLGSQKDFTRRWRNPIEKNGDGVRRALLARRIRPFMLRRRKDEVAKELPAKTTIVCSVDLEGAQRDLYETVRTAMQEKVRVAVSAQGLARSHIIVLDALLKLRQVCCDPRLVRTLKAGDAVQPDQATAGRSAEPAADSPTGKRGKADHEKLEKSARAMRSAKLDLLLSMLPELIEEGRRVLLFSQFTGMLSLIAEALDEAAIPYVILTGDTTDRVTPVERFQQGDVPLFLISLKAGGVGLNLTAADTVIHYDPWWNPAAENQATDRAHRLGQDKPVFVYKLIAAGSIEEKIVELQEQKAGLADSILSEDAAGAAKFSDDDLDALFAPMPEIEGAR</sequence>
<evidence type="ECO:0000256" key="3">
    <source>
        <dbReference type="SAM" id="MobiDB-lite"/>
    </source>
</evidence>
<dbReference type="Pfam" id="PF00176">
    <property type="entry name" value="SNF2-rel_dom"/>
    <property type="match status" value="1"/>
</dbReference>
<dbReference type="CDD" id="cd18793">
    <property type="entry name" value="SF2_C_SNF"/>
    <property type="match status" value="1"/>
</dbReference>
<keyword evidence="7" id="KW-0347">Helicase</keyword>
<dbReference type="KEGG" id="pgis:I6I06_21725"/>
<dbReference type="SMART" id="SM00490">
    <property type="entry name" value="HELICc"/>
    <property type="match status" value="1"/>
</dbReference>
<keyword evidence="1" id="KW-0378">Hydrolase</keyword>
<proteinExistence type="predicted"/>
<feature type="domain" description="SWIM-type" evidence="4">
    <location>
        <begin position="51"/>
        <end position="89"/>
    </location>
</feature>
<feature type="compositionally biased region" description="Basic and acidic residues" evidence="3">
    <location>
        <begin position="983"/>
        <end position="992"/>
    </location>
</feature>
<dbReference type="Pfam" id="PF04434">
    <property type="entry name" value="SWIM"/>
    <property type="match status" value="1"/>
</dbReference>
<keyword evidence="2" id="KW-0863">Zinc-finger</keyword>
<evidence type="ECO:0000259" key="5">
    <source>
        <dbReference type="PROSITE" id="PS51192"/>
    </source>
</evidence>
<dbReference type="RefSeq" id="WP_042328081.1">
    <property type="nucleotide sequence ID" value="NZ_CP066076.1"/>
</dbReference>
<organism evidence="7 8">
    <name type="scientific">Paraburkholderia ginsengisoli</name>
    <dbReference type="NCBI Taxonomy" id="311231"/>
    <lineage>
        <taxon>Bacteria</taxon>
        <taxon>Pseudomonadati</taxon>
        <taxon>Pseudomonadota</taxon>
        <taxon>Betaproteobacteria</taxon>
        <taxon>Burkholderiales</taxon>
        <taxon>Burkholderiaceae</taxon>
        <taxon>Paraburkholderia</taxon>
    </lineage>
</organism>
<dbReference type="PROSITE" id="PS51194">
    <property type="entry name" value="HELICASE_CTER"/>
    <property type="match status" value="1"/>
</dbReference>
<dbReference type="InterPro" id="IPR000330">
    <property type="entry name" value="SNF2_N"/>
</dbReference>
<dbReference type="InterPro" id="IPR001650">
    <property type="entry name" value="Helicase_C-like"/>
</dbReference>
<dbReference type="PROSITE" id="PS51192">
    <property type="entry name" value="HELICASE_ATP_BIND_1"/>
    <property type="match status" value="1"/>
</dbReference>
<dbReference type="CDD" id="cd18012">
    <property type="entry name" value="DEXQc_arch_SWI2_SNF2"/>
    <property type="match status" value="1"/>
</dbReference>
<feature type="compositionally biased region" description="Basic and acidic residues" evidence="3">
    <location>
        <begin position="100"/>
        <end position="110"/>
    </location>
</feature>
<dbReference type="PROSITE" id="PS50966">
    <property type="entry name" value="ZF_SWIM"/>
    <property type="match status" value="1"/>
</dbReference>
<dbReference type="SMART" id="SM00487">
    <property type="entry name" value="DEXDc"/>
    <property type="match status" value="1"/>
</dbReference>
<dbReference type="PANTHER" id="PTHR10799">
    <property type="entry name" value="SNF2/RAD54 HELICASE FAMILY"/>
    <property type="match status" value="1"/>
</dbReference>
<evidence type="ECO:0000313" key="7">
    <source>
        <dbReference type="EMBL" id="QQC67538.1"/>
    </source>
</evidence>
<evidence type="ECO:0000256" key="2">
    <source>
        <dbReference type="PROSITE-ProRule" id="PRU00325"/>
    </source>
</evidence>
<dbReference type="GO" id="GO:0005524">
    <property type="term" value="F:ATP binding"/>
    <property type="evidence" value="ECO:0007669"/>
    <property type="project" value="InterPro"/>
</dbReference>
<dbReference type="InterPro" id="IPR007527">
    <property type="entry name" value="Znf_SWIM"/>
</dbReference>
<dbReference type="GO" id="GO:0016787">
    <property type="term" value="F:hydrolase activity"/>
    <property type="evidence" value="ECO:0007669"/>
    <property type="project" value="UniProtKB-KW"/>
</dbReference>
<keyword evidence="2" id="KW-0862">Zinc</keyword>
<evidence type="ECO:0000259" key="4">
    <source>
        <dbReference type="PROSITE" id="PS50966"/>
    </source>
</evidence>
<dbReference type="InterPro" id="IPR027417">
    <property type="entry name" value="P-loop_NTPase"/>
</dbReference>
<dbReference type="Pfam" id="PF00271">
    <property type="entry name" value="Helicase_C"/>
    <property type="match status" value="1"/>
</dbReference>
<dbReference type="SUPFAM" id="SSF52540">
    <property type="entry name" value="P-loop containing nucleoside triphosphate hydrolases"/>
    <property type="match status" value="2"/>
</dbReference>
<dbReference type="InterPro" id="IPR014001">
    <property type="entry name" value="Helicase_ATP-bd"/>
</dbReference>
<feature type="domain" description="Helicase ATP-binding" evidence="5">
    <location>
        <begin position="679"/>
        <end position="839"/>
    </location>
</feature>
<evidence type="ECO:0000313" key="8">
    <source>
        <dbReference type="Proteomes" id="UP000595610"/>
    </source>
</evidence>
<protein>
    <submittedName>
        <fullName evidence="7">DEAD/DEAH box helicase family protein</fullName>
    </submittedName>
</protein>
<dbReference type="GO" id="GO:0004386">
    <property type="term" value="F:helicase activity"/>
    <property type="evidence" value="ECO:0007669"/>
    <property type="project" value="UniProtKB-KW"/>
</dbReference>
<dbReference type="EMBL" id="CP066076">
    <property type="protein sequence ID" value="QQC67538.1"/>
    <property type="molecule type" value="Genomic_DNA"/>
</dbReference>
<feature type="region of interest" description="Disordered" evidence="3">
    <location>
        <begin position="100"/>
        <end position="130"/>
    </location>
</feature>
<gene>
    <name evidence="7" type="ORF">I6I06_21725</name>
</gene>
<dbReference type="InterPro" id="IPR049730">
    <property type="entry name" value="SNF2/RAD54-like_C"/>
</dbReference>
<keyword evidence="8" id="KW-1185">Reference proteome</keyword>
<dbReference type="Gene3D" id="3.40.50.10810">
    <property type="entry name" value="Tandem AAA-ATPase domain"/>
    <property type="match status" value="1"/>
</dbReference>
<evidence type="ECO:0000256" key="1">
    <source>
        <dbReference type="ARBA" id="ARBA00022801"/>
    </source>
</evidence>
<evidence type="ECO:0000259" key="6">
    <source>
        <dbReference type="PROSITE" id="PS51194"/>
    </source>
</evidence>
<dbReference type="InterPro" id="IPR038718">
    <property type="entry name" value="SNF2-like_sf"/>
</dbReference>
<feature type="domain" description="Helicase C-terminal" evidence="6">
    <location>
        <begin position="1001"/>
        <end position="1161"/>
    </location>
</feature>
<keyword evidence="2" id="KW-0479">Metal-binding</keyword>
<dbReference type="GO" id="GO:0008270">
    <property type="term" value="F:zinc ion binding"/>
    <property type="evidence" value="ECO:0007669"/>
    <property type="project" value="UniProtKB-KW"/>
</dbReference>
<dbReference type="Gene3D" id="3.40.50.300">
    <property type="entry name" value="P-loop containing nucleotide triphosphate hydrolases"/>
    <property type="match status" value="1"/>
</dbReference>
<accession>A0A7T4N976</accession>
<dbReference type="Proteomes" id="UP000595610">
    <property type="component" value="Chromosome 2"/>
</dbReference>
<reference evidence="7 8" key="1">
    <citation type="submission" date="2020-12" db="EMBL/GenBank/DDBJ databases">
        <title>FDA dAtabase for Regulatory Grade micrObial Sequences (FDA-ARGOS): Supporting development and validation of Infectious Disease Dx tests.</title>
        <authorList>
            <person name="Nelson B."/>
            <person name="Plummer A."/>
            <person name="Tallon L."/>
            <person name="Sadzewicz L."/>
            <person name="Zhao X."/>
            <person name="Boylan J."/>
            <person name="Ott S."/>
            <person name="Bowen H."/>
            <person name="Vavikolanu K."/>
            <person name="Mehta A."/>
            <person name="Aluvathingal J."/>
            <person name="Nadendla S."/>
            <person name="Myers T."/>
            <person name="Yan Y."/>
            <person name="Sichtig H."/>
        </authorList>
    </citation>
    <scope>NUCLEOTIDE SEQUENCE [LARGE SCALE GENOMIC DNA]</scope>
    <source>
        <strain evidence="7 8">FDAARGOS_1049</strain>
    </source>
</reference>
<keyword evidence="7" id="KW-0067">ATP-binding</keyword>
<dbReference type="AlphaFoldDB" id="A0A7T4N976"/>
<name>A0A7T4N976_9BURK</name>